<protein>
    <submittedName>
        <fullName evidence="4">Acyltransferase</fullName>
    </submittedName>
</protein>
<keyword evidence="2" id="KW-1133">Transmembrane helix</keyword>
<evidence type="ECO:0000256" key="1">
    <source>
        <dbReference type="SAM" id="MobiDB-lite"/>
    </source>
</evidence>
<dbReference type="RefSeq" id="WP_271889009.1">
    <property type="nucleotide sequence ID" value="NZ_JAQBIE010000011.1"/>
</dbReference>
<name>A0ABT4ZEW1_9RHOB</name>
<feature type="domain" description="Acyltransferase 3" evidence="3">
    <location>
        <begin position="18"/>
        <end position="333"/>
    </location>
</feature>
<dbReference type="Proteomes" id="UP001165641">
    <property type="component" value="Unassembled WGS sequence"/>
</dbReference>
<dbReference type="Pfam" id="PF01757">
    <property type="entry name" value="Acyl_transf_3"/>
    <property type="match status" value="1"/>
</dbReference>
<dbReference type="PANTHER" id="PTHR23028">
    <property type="entry name" value="ACETYLTRANSFERASE"/>
    <property type="match status" value="1"/>
</dbReference>
<feature type="transmembrane region" description="Helical" evidence="2">
    <location>
        <begin position="95"/>
        <end position="116"/>
    </location>
</feature>
<evidence type="ECO:0000313" key="5">
    <source>
        <dbReference type="Proteomes" id="UP001165641"/>
    </source>
</evidence>
<evidence type="ECO:0000313" key="4">
    <source>
        <dbReference type="EMBL" id="MDB6177894.1"/>
    </source>
</evidence>
<feature type="transmembrane region" description="Helical" evidence="2">
    <location>
        <begin position="197"/>
        <end position="216"/>
    </location>
</feature>
<dbReference type="InterPro" id="IPR002656">
    <property type="entry name" value="Acyl_transf_3_dom"/>
</dbReference>
<keyword evidence="4" id="KW-0012">Acyltransferase</keyword>
<keyword evidence="2" id="KW-0812">Transmembrane</keyword>
<feature type="region of interest" description="Disordered" evidence="1">
    <location>
        <begin position="353"/>
        <end position="376"/>
    </location>
</feature>
<accession>A0ABT4ZEW1</accession>
<feature type="transmembrane region" description="Helical" evidence="2">
    <location>
        <begin position="21"/>
        <end position="39"/>
    </location>
</feature>
<feature type="transmembrane region" description="Helical" evidence="2">
    <location>
        <begin position="152"/>
        <end position="185"/>
    </location>
</feature>
<feature type="transmembrane region" description="Helical" evidence="2">
    <location>
        <begin position="253"/>
        <end position="270"/>
    </location>
</feature>
<feature type="transmembrane region" description="Helical" evidence="2">
    <location>
        <begin position="316"/>
        <end position="338"/>
    </location>
</feature>
<evidence type="ECO:0000259" key="3">
    <source>
        <dbReference type="Pfam" id="PF01757"/>
    </source>
</evidence>
<proteinExistence type="predicted"/>
<feature type="transmembrane region" description="Helical" evidence="2">
    <location>
        <begin position="290"/>
        <end position="309"/>
    </location>
</feature>
<feature type="transmembrane region" description="Helical" evidence="2">
    <location>
        <begin position="222"/>
        <end position="241"/>
    </location>
</feature>
<feature type="transmembrane region" description="Helical" evidence="2">
    <location>
        <begin position="51"/>
        <end position="74"/>
    </location>
</feature>
<reference evidence="4" key="1">
    <citation type="submission" date="2022-12" db="EMBL/GenBank/DDBJ databases">
        <title>Paracoccus onchidii sp. nov., isolated from a marine invertebrate from the South China Sea.</title>
        <authorList>
            <person name="Xu S."/>
            <person name="Liu Z."/>
            <person name="Xu Y."/>
        </authorList>
    </citation>
    <scope>NUCLEOTIDE SEQUENCE</scope>
    <source>
        <strain evidence="4">Z330</strain>
    </source>
</reference>
<feature type="compositionally biased region" description="Polar residues" evidence="1">
    <location>
        <begin position="357"/>
        <end position="376"/>
    </location>
</feature>
<comment type="caution">
    <text evidence="4">The sequence shown here is derived from an EMBL/GenBank/DDBJ whole genome shotgun (WGS) entry which is preliminary data.</text>
</comment>
<sequence>MSTAATSRNAGGRVNLESLQVGRAFAAQYVVLCHAPLLMSEHLGVQMWNPILAAGHSGVEFFFVLSGFIMFVVHGRDIGQPERARRFMSKRIIRIYPLFWVLFSIFLLGQIITGRIDPHLDGPMAYLRAYTLAPFATDPPMRVAWTLSHELLFYLLLSVCILAGGIGIALMGAWWLACLAALAYASIDQMSVAFPQSFLLSPYNLLFLLGIAATFIHTTISTSQAAILLITGLAGFMLTIAHDATLPEKTLRPIYYGLASAAIVAGLAGLERRTGIGFPRWLVFLGDASYSTYLAHSIAMIACAMILTAGHLQLGAVATVSLLIVAGTVGGMITHLLIERPLLRFIHHKRQQPPPLTTNDATVIVSPSASQPEDRI</sequence>
<organism evidence="4 5">
    <name type="scientific">Paracoccus onchidii</name>
    <dbReference type="NCBI Taxonomy" id="3017813"/>
    <lineage>
        <taxon>Bacteria</taxon>
        <taxon>Pseudomonadati</taxon>
        <taxon>Pseudomonadota</taxon>
        <taxon>Alphaproteobacteria</taxon>
        <taxon>Rhodobacterales</taxon>
        <taxon>Paracoccaceae</taxon>
        <taxon>Paracoccus</taxon>
    </lineage>
</organism>
<dbReference type="EMBL" id="JAQBIE010000011">
    <property type="protein sequence ID" value="MDB6177894.1"/>
    <property type="molecule type" value="Genomic_DNA"/>
</dbReference>
<keyword evidence="5" id="KW-1185">Reference proteome</keyword>
<dbReference type="GO" id="GO:0016746">
    <property type="term" value="F:acyltransferase activity"/>
    <property type="evidence" value="ECO:0007669"/>
    <property type="project" value="UniProtKB-KW"/>
</dbReference>
<evidence type="ECO:0000256" key="2">
    <source>
        <dbReference type="SAM" id="Phobius"/>
    </source>
</evidence>
<gene>
    <name evidence="4" type="ORF">PAF17_10310</name>
</gene>
<dbReference type="InterPro" id="IPR050879">
    <property type="entry name" value="Acyltransferase_3"/>
</dbReference>
<keyword evidence="2" id="KW-0472">Membrane</keyword>
<dbReference type="PANTHER" id="PTHR23028:SF131">
    <property type="entry name" value="BLR2367 PROTEIN"/>
    <property type="match status" value="1"/>
</dbReference>
<keyword evidence="4" id="KW-0808">Transferase</keyword>